<accession>A0A0E9X8E7</accession>
<reference evidence="2" key="2">
    <citation type="journal article" date="2015" name="Fish Shellfish Immunol.">
        <title>Early steps in the European eel (Anguilla anguilla)-Vibrio vulnificus interaction in the gills: Role of the RtxA13 toxin.</title>
        <authorList>
            <person name="Callol A."/>
            <person name="Pajuelo D."/>
            <person name="Ebbesson L."/>
            <person name="Teles M."/>
            <person name="MacKenzie S."/>
            <person name="Amaro C."/>
        </authorList>
    </citation>
    <scope>NUCLEOTIDE SEQUENCE</scope>
</reference>
<dbReference type="EMBL" id="GBXM01010447">
    <property type="protein sequence ID" value="JAH98130.1"/>
    <property type="molecule type" value="Transcribed_RNA"/>
</dbReference>
<proteinExistence type="predicted"/>
<protein>
    <recommendedName>
        <fullName evidence="3">Secreted protein</fullName>
    </recommendedName>
</protein>
<reference evidence="2" key="1">
    <citation type="submission" date="2014-11" db="EMBL/GenBank/DDBJ databases">
        <authorList>
            <person name="Amaro Gonzalez C."/>
        </authorList>
    </citation>
    <scope>NUCLEOTIDE SEQUENCE</scope>
</reference>
<name>A0A0E9X8E7_ANGAN</name>
<sequence length="91" mass="10423">MCPSVVCTILFFLLESCWCLHYLCYLCGYSEGLYTLVSRRMLIYGLRCNSVSNLTVWGLANRTPPPSSLCRKIISIDFELWFCSPLQRGVT</sequence>
<evidence type="ECO:0000313" key="2">
    <source>
        <dbReference type="EMBL" id="JAH98130.1"/>
    </source>
</evidence>
<feature type="signal peptide" evidence="1">
    <location>
        <begin position="1"/>
        <end position="19"/>
    </location>
</feature>
<feature type="chain" id="PRO_5002434992" description="Secreted protein" evidence="1">
    <location>
        <begin position="20"/>
        <end position="91"/>
    </location>
</feature>
<evidence type="ECO:0008006" key="3">
    <source>
        <dbReference type="Google" id="ProtNLM"/>
    </source>
</evidence>
<organism evidence="2">
    <name type="scientific">Anguilla anguilla</name>
    <name type="common">European freshwater eel</name>
    <name type="synonym">Muraena anguilla</name>
    <dbReference type="NCBI Taxonomy" id="7936"/>
    <lineage>
        <taxon>Eukaryota</taxon>
        <taxon>Metazoa</taxon>
        <taxon>Chordata</taxon>
        <taxon>Craniata</taxon>
        <taxon>Vertebrata</taxon>
        <taxon>Euteleostomi</taxon>
        <taxon>Actinopterygii</taxon>
        <taxon>Neopterygii</taxon>
        <taxon>Teleostei</taxon>
        <taxon>Anguilliformes</taxon>
        <taxon>Anguillidae</taxon>
        <taxon>Anguilla</taxon>
    </lineage>
</organism>
<evidence type="ECO:0000256" key="1">
    <source>
        <dbReference type="SAM" id="SignalP"/>
    </source>
</evidence>
<keyword evidence="1" id="KW-0732">Signal</keyword>
<dbReference type="AlphaFoldDB" id="A0A0E9X8E7"/>